<evidence type="ECO:0000313" key="1">
    <source>
        <dbReference type="EMBL" id="MEM5537163.1"/>
    </source>
</evidence>
<dbReference type="PANTHER" id="PTHR17985:SF8">
    <property type="entry name" value="TRANSPORT AND GOLGI ORGANIZATION PROTEIN 2 HOMOLOG"/>
    <property type="match status" value="1"/>
</dbReference>
<dbReference type="EMBL" id="JBBMRA010000011">
    <property type="protein sequence ID" value="MEM5537163.1"/>
    <property type="molecule type" value="Genomic_DNA"/>
</dbReference>
<protein>
    <submittedName>
        <fullName evidence="1">NRDE family protein</fullName>
    </submittedName>
</protein>
<reference evidence="1 2" key="1">
    <citation type="submission" date="2024-03" db="EMBL/GenBank/DDBJ databases">
        <title>Community enrichment and isolation of bacterial strains for fucoidan degradation.</title>
        <authorList>
            <person name="Sichert A."/>
        </authorList>
    </citation>
    <scope>NUCLEOTIDE SEQUENCE [LARGE SCALE GENOMIC DNA]</scope>
    <source>
        <strain evidence="1 2">AS76</strain>
    </source>
</reference>
<dbReference type="Proteomes" id="UP001449225">
    <property type="component" value="Unassembled WGS sequence"/>
</dbReference>
<accession>A0ABU9TTX3</accession>
<evidence type="ECO:0000313" key="2">
    <source>
        <dbReference type="Proteomes" id="UP001449225"/>
    </source>
</evidence>
<dbReference type="Pfam" id="PF05742">
    <property type="entry name" value="TANGO2"/>
    <property type="match status" value="1"/>
</dbReference>
<comment type="caution">
    <text evidence="1">The sequence shown here is derived from an EMBL/GenBank/DDBJ whole genome shotgun (WGS) entry which is preliminary data.</text>
</comment>
<gene>
    <name evidence="1" type="ORF">WNY58_12245</name>
</gene>
<proteinExistence type="predicted"/>
<dbReference type="InterPro" id="IPR008551">
    <property type="entry name" value="TANGO2"/>
</dbReference>
<organism evidence="1 2">
    <name type="scientific">Neptuniibacter pectenicola</name>
    <dbReference type="NCBI Taxonomy" id="1806669"/>
    <lineage>
        <taxon>Bacteria</taxon>
        <taxon>Pseudomonadati</taxon>
        <taxon>Pseudomonadota</taxon>
        <taxon>Gammaproteobacteria</taxon>
        <taxon>Oceanospirillales</taxon>
        <taxon>Oceanospirillaceae</taxon>
        <taxon>Neptuniibacter</taxon>
    </lineage>
</organism>
<dbReference type="RefSeq" id="WP_342854666.1">
    <property type="nucleotide sequence ID" value="NZ_JBBMRA010000011.1"/>
</dbReference>
<keyword evidence="2" id="KW-1185">Reference proteome</keyword>
<dbReference type="PANTHER" id="PTHR17985">
    <property type="entry name" value="SER/THR-RICH PROTEIN T10 IN DGCR REGION"/>
    <property type="match status" value="1"/>
</dbReference>
<name>A0ABU9TTX3_9GAMM</name>
<sequence length="258" mass="29086">MCLIGFAYHCHPKYSLILIANRDEFYVRPSDLLAYWQDDPNILAGRDQLKQGTWLGINTRGQIAAVTNYRDGRKHPSGDLRSRGELTRNFLSNHQSAPHYLEQLRLEQNQFGDFNLLIGTPSSGLYYFSNTHNRGPEPLKPGIYGLSNAQLNTPWPKLNTIKEQLSQAIENEQLDVESLIGIMSDPKTAPDTQLPDTGISAPWEKTLSSIFINTETYGTRATTVLLQEHNGKTQVTEQSYDQQGKIARRTQTLCVPPL</sequence>